<organism evidence="3 4">
    <name type="scientific">Cyanobium gracile (strain ATCC 27147 / PCC 6307)</name>
    <dbReference type="NCBI Taxonomy" id="292564"/>
    <lineage>
        <taxon>Bacteria</taxon>
        <taxon>Bacillati</taxon>
        <taxon>Cyanobacteriota</taxon>
        <taxon>Cyanophyceae</taxon>
        <taxon>Synechococcales</taxon>
        <taxon>Prochlorococcaceae</taxon>
        <taxon>Cyanobium</taxon>
    </lineage>
</organism>
<evidence type="ECO:0000256" key="2">
    <source>
        <dbReference type="SAM" id="Phobius"/>
    </source>
</evidence>
<feature type="compositionally biased region" description="Low complexity" evidence="1">
    <location>
        <begin position="98"/>
        <end position="136"/>
    </location>
</feature>
<feature type="region of interest" description="Disordered" evidence="1">
    <location>
        <begin position="95"/>
        <end position="136"/>
    </location>
</feature>
<dbReference type="RefSeq" id="WP_015108005.1">
    <property type="nucleotide sequence ID" value="NC_019675.1"/>
</dbReference>
<dbReference type="eggNOG" id="ENOG5034785">
    <property type="taxonomic scope" value="Bacteria"/>
</dbReference>
<dbReference type="HOGENOM" id="CLU_1106677_0_0_3"/>
<dbReference type="STRING" id="292564.Cyagr_0355"/>
<dbReference type="AlphaFoldDB" id="K9P4R2"/>
<evidence type="ECO:0000313" key="4">
    <source>
        <dbReference type="Proteomes" id="UP000010388"/>
    </source>
</evidence>
<protein>
    <submittedName>
        <fullName evidence="3">Uncharacterized protein</fullName>
    </submittedName>
</protein>
<dbReference type="EMBL" id="CP003495">
    <property type="protein sequence ID" value="AFY27549.1"/>
    <property type="molecule type" value="Genomic_DNA"/>
</dbReference>
<evidence type="ECO:0000256" key="1">
    <source>
        <dbReference type="SAM" id="MobiDB-lite"/>
    </source>
</evidence>
<dbReference type="OrthoDB" id="561666at2"/>
<reference evidence="4" key="1">
    <citation type="journal article" date="2013" name="Proc. Natl. Acad. Sci. U.S.A.">
        <title>Improving the coverage of the cyanobacterial phylum using diversity-driven genome sequencing.</title>
        <authorList>
            <person name="Shih P.M."/>
            <person name="Wu D."/>
            <person name="Latifi A."/>
            <person name="Axen S.D."/>
            <person name="Fewer D.P."/>
            <person name="Talla E."/>
            <person name="Calteau A."/>
            <person name="Cai F."/>
            <person name="Tandeau de Marsac N."/>
            <person name="Rippka R."/>
            <person name="Herdman M."/>
            <person name="Sivonen K."/>
            <person name="Coursin T."/>
            <person name="Laurent T."/>
            <person name="Goodwin L."/>
            <person name="Nolan M."/>
            <person name="Davenport K.W."/>
            <person name="Han C.S."/>
            <person name="Rubin E.M."/>
            <person name="Eisen J.A."/>
            <person name="Woyke T."/>
            <person name="Gugger M."/>
            <person name="Kerfeld C.A."/>
        </authorList>
    </citation>
    <scope>NUCLEOTIDE SEQUENCE [LARGE SCALE GENOMIC DNA]</scope>
    <source>
        <strain evidence="4">ATCC 27147 / PCC 6307</strain>
    </source>
</reference>
<evidence type="ECO:0000313" key="3">
    <source>
        <dbReference type="EMBL" id="AFY27549.1"/>
    </source>
</evidence>
<dbReference type="Proteomes" id="UP000010388">
    <property type="component" value="Chromosome"/>
</dbReference>
<dbReference type="PATRIC" id="fig|292564.3.peg.315"/>
<keyword evidence="2" id="KW-0812">Transmembrane</keyword>
<keyword evidence="2" id="KW-1133">Transmembrane helix</keyword>
<dbReference type="KEGG" id="cgc:Cyagr_0355"/>
<gene>
    <name evidence="3" type="ordered locus">Cyagr_0355</name>
</gene>
<accession>K9P4R2</accession>
<feature type="transmembrane region" description="Helical" evidence="2">
    <location>
        <begin position="62"/>
        <end position="83"/>
    </location>
</feature>
<proteinExistence type="predicted"/>
<name>K9P4R2_CYAGP</name>
<keyword evidence="2" id="KW-0472">Membrane</keyword>
<sequence>MADPVPPPSDLPAPYASPWGRLAQALRAVLASLRLKLRELWRRNGEGDLSVPGFWPQGLAPLFWPLLLATLLALLLVLAGQAWRGLSHRAVRPPAGPAAPLVAPATPAPTAVSAPDATPPAAATPTAITPPLAKADPPPALELDPLLALLAEDDPQHLIASAHPEPAQGLLMLTMAPTYSALAQASRGRWAERWQERARGLGYERLELVDGQGRLLARGALVGSGMILLDPGTSG</sequence>